<dbReference type="Gene3D" id="3.40.190.10">
    <property type="entry name" value="Periplasmic binding protein-like II"/>
    <property type="match status" value="1"/>
</dbReference>
<sequence>MKRKPSFVLFTLLLVSLLIFTACSKTNSTEESASPEGTQQTDNAAATKAPPKEEEKHEPVTLKLLAWHVGAHQELFDKFHEKYPWITIEVVESGVDKAVAMQAAGDPADLVWISGLSPWLKDGMLEDLTPYIAKDETIQNAKIIDGFLDAFKTPDNKTWAIPYTAISEWIVVNKDLLKKHGMEMPPYDWTYDDMLEMAKKATDPAANEYGISYDALFSQQFSWILPVANGNAQNLRYFNEDLTKNLVDTPGVQADLKWLQELTTKWHVRPTDEEAKKLGWEQANNFLTGKVLFTLGADWVIPGYNEHATFEWDILPLPKGKAKQATVQILGPIGILSASKHKEEAFKWLSFQFELEAQKWNVNNGSSPFVIHPEIDAEIDRTPTWEGKDREVVKMTRTMCCNLPGPTIPGLDFFDANIDLQLYQAMTSGADITSLIPAVEKFNENTLKIRKELGW</sequence>
<evidence type="ECO:0000313" key="7">
    <source>
        <dbReference type="EMBL" id="MBP1990965.1"/>
    </source>
</evidence>
<comment type="caution">
    <text evidence="7">The sequence shown here is derived from an EMBL/GenBank/DDBJ whole genome shotgun (WGS) entry which is preliminary data.</text>
</comment>
<feature type="chain" id="PRO_5047408357" evidence="6">
    <location>
        <begin position="25"/>
        <end position="455"/>
    </location>
</feature>
<feature type="signal peptide" evidence="6">
    <location>
        <begin position="1"/>
        <end position="24"/>
    </location>
</feature>
<dbReference type="Proteomes" id="UP001519287">
    <property type="component" value="Unassembled WGS sequence"/>
</dbReference>
<evidence type="ECO:0000256" key="3">
    <source>
        <dbReference type="ARBA" id="ARBA00022448"/>
    </source>
</evidence>
<keyword evidence="4 6" id="KW-0732">Signal</keyword>
<dbReference type="RefSeq" id="WP_209971720.1">
    <property type="nucleotide sequence ID" value="NZ_JAGGLB010000007.1"/>
</dbReference>
<dbReference type="EMBL" id="JAGGLB010000007">
    <property type="protein sequence ID" value="MBP1990965.1"/>
    <property type="molecule type" value="Genomic_DNA"/>
</dbReference>
<evidence type="ECO:0000256" key="6">
    <source>
        <dbReference type="SAM" id="SignalP"/>
    </source>
</evidence>
<organism evidence="7 8">
    <name type="scientific">Paenibacillus eucommiae</name>
    <dbReference type="NCBI Taxonomy" id="1355755"/>
    <lineage>
        <taxon>Bacteria</taxon>
        <taxon>Bacillati</taxon>
        <taxon>Bacillota</taxon>
        <taxon>Bacilli</taxon>
        <taxon>Bacillales</taxon>
        <taxon>Paenibacillaceae</taxon>
        <taxon>Paenibacillus</taxon>
    </lineage>
</organism>
<name>A0ABS4ITS7_9BACL</name>
<dbReference type="PROSITE" id="PS51257">
    <property type="entry name" value="PROKAR_LIPOPROTEIN"/>
    <property type="match status" value="1"/>
</dbReference>
<feature type="compositionally biased region" description="Polar residues" evidence="5">
    <location>
        <begin position="28"/>
        <end position="43"/>
    </location>
</feature>
<comment type="subcellular location">
    <subcellularLocation>
        <location evidence="1">Cell envelope</location>
    </subcellularLocation>
</comment>
<dbReference type="SUPFAM" id="SSF53850">
    <property type="entry name" value="Periplasmic binding protein-like II"/>
    <property type="match status" value="1"/>
</dbReference>
<keyword evidence="3" id="KW-0813">Transport</keyword>
<dbReference type="InterPro" id="IPR006059">
    <property type="entry name" value="SBP"/>
</dbReference>
<keyword evidence="8" id="KW-1185">Reference proteome</keyword>
<evidence type="ECO:0000313" key="8">
    <source>
        <dbReference type="Proteomes" id="UP001519287"/>
    </source>
</evidence>
<evidence type="ECO:0000256" key="2">
    <source>
        <dbReference type="ARBA" id="ARBA00008520"/>
    </source>
</evidence>
<proteinExistence type="inferred from homology"/>
<gene>
    <name evidence="7" type="ORF">J2Z66_002572</name>
</gene>
<feature type="region of interest" description="Disordered" evidence="5">
    <location>
        <begin position="28"/>
        <end position="57"/>
    </location>
</feature>
<evidence type="ECO:0000256" key="5">
    <source>
        <dbReference type="SAM" id="MobiDB-lite"/>
    </source>
</evidence>
<evidence type="ECO:0000256" key="1">
    <source>
        <dbReference type="ARBA" id="ARBA00004196"/>
    </source>
</evidence>
<dbReference type="PANTHER" id="PTHR43649:SF31">
    <property type="entry name" value="SN-GLYCEROL-3-PHOSPHATE-BINDING PERIPLASMIC PROTEIN UGPB"/>
    <property type="match status" value="1"/>
</dbReference>
<reference evidence="7 8" key="1">
    <citation type="submission" date="2021-03" db="EMBL/GenBank/DDBJ databases">
        <title>Genomic Encyclopedia of Type Strains, Phase IV (KMG-IV): sequencing the most valuable type-strain genomes for metagenomic binning, comparative biology and taxonomic classification.</title>
        <authorList>
            <person name="Goeker M."/>
        </authorList>
    </citation>
    <scope>NUCLEOTIDE SEQUENCE [LARGE SCALE GENOMIC DNA]</scope>
    <source>
        <strain evidence="7 8">DSM 26048</strain>
    </source>
</reference>
<accession>A0ABS4ITS7</accession>
<protein>
    <submittedName>
        <fullName evidence="7">ABC-type glycerol-3-phosphate transport system substrate-binding protein</fullName>
    </submittedName>
</protein>
<dbReference type="PANTHER" id="PTHR43649">
    <property type="entry name" value="ARABINOSE-BINDING PROTEIN-RELATED"/>
    <property type="match status" value="1"/>
</dbReference>
<comment type="similarity">
    <text evidence="2">Belongs to the bacterial solute-binding protein 1 family.</text>
</comment>
<dbReference type="Pfam" id="PF01547">
    <property type="entry name" value="SBP_bac_1"/>
    <property type="match status" value="1"/>
</dbReference>
<evidence type="ECO:0000256" key="4">
    <source>
        <dbReference type="ARBA" id="ARBA00022729"/>
    </source>
</evidence>
<dbReference type="InterPro" id="IPR050490">
    <property type="entry name" value="Bact_solute-bd_prot1"/>
</dbReference>